<dbReference type="AlphaFoldDB" id="A0A9W4IZK9"/>
<dbReference type="Gene3D" id="3.90.180.10">
    <property type="entry name" value="Medium-chain alcohol dehydrogenases, catalytic domain"/>
    <property type="match status" value="1"/>
</dbReference>
<evidence type="ECO:0000313" key="2">
    <source>
        <dbReference type="EMBL" id="CAG8371448.1"/>
    </source>
</evidence>
<organism evidence="2 3">
    <name type="scientific">Penicillium salamii</name>
    <dbReference type="NCBI Taxonomy" id="1612424"/>
    <lineage>
        <taxon>Eukaryota</taxon>
        <taxon>Fungi</taxon>
        <taxon>Dikarya</taxon>
        <taxon>Ascomycota</taxon>
        <taxon>Pezizomycotina</taxon>
        <taxon>Eurotiomycetes</taxon>
        <taxon>Eurotiomycetidae</taxon>
        <taxon>Eurotiales</taxon>
        <taxon>Aspergillaceae</taxon>
        <taxon>Penicillium</taxon>
    </lineage>
</organism>
<dbReference type="PANTHER" id="PTHR45033">
    <property type="match status" value="1"/>
</dbReference>
<gene>
    <name evidence="2" type="ORF">PSALAMII_LOCUS4964</name>
</gene>
<reference evidence="2" key="1">
    <citation type="submission" date="2021-07" db="EMBL/GenBank/DDBJ databases">
        <authorList>
            <person name="Branca A.L. A."/>
        </authorList>
    </citation>
    <scope>NUCLEOTIDE SEQUENCE</scope>
</reference>
<dbReference type="InterPro" id="IPR013154">
    <property type="entry name" value="ADH-like_N"/>
</dbReference>
<dbReference type="InterPro" id="IPR020843">
    <property type="entry name" value="ER"/>
</dbReference>
<sequence>MTSELLLTPPILATSRGAKYTLSSTAITQRRAFRRTDDFTPGTPKLKLLQEALPQLGPTQVLIKVHAVALNYRDANIANGGNPWPVIPNGILCNDAAGEVIAVGEKVAALAVGNRVGPITDTENISGRETKRSWLAADEDGVMADHLVFDEAVLCNLPDYLDWEEASVIPCAGVTAWSALKGMSIGQTVLIQDRTGTGGVSVFALKLASAAGLRMILTSSSDAKLQQMREMYPSILTVNYSKIPDWDIEVMKLTGGVGVDIVVENGGASSLVKSLKCTRRSGVVSQVGYLSGQDPSYLRELIPTIIDRRINLRGINAGSRRDMEDLCAALTAARTPLKDLIDRTFAFQEAEEAVEYIWQGKQIGKIVLCLSVHLSVIVIMNSMHHSNKQPSKFPARAIVTETSGRDVELVIAVFACWPRFQCGRRVGKQLFNVFLCRPRIVQVTTTRDKFQL</sequence>
<dbReference type="Pfam" id="PF00107">
    <property type="entry name" value="ADH_zinc_N"/>
    <property type="match status" value="1"/>
</dbReference>
<dbReference type="OrthoDB" id="3509362at2759"/>
<dbReference type="SUPFAM" id="SSF50129">
    <property type="entry name" value="GroES-like"/>
    <property type="match status" value="1"/>
</dbReference>
<dbReference type="InterPro" id="IPR013149">
    <property type="entry name" value="ADH-like_C"/>
</dbReference>
<dbReference type="InterPro" id="IPR036291">
    <property type="entry name" value="NAD(P)-bd_dom_sf"/>
</dbReference>
<dbReference type="Pfam" id="PF08240">
    <property type="entry name" value="ADH_N"/>
    <property type="match status" value="1"/>
</dbReference>
<dbReference type="PANTHER" id="PTHR45033:SF2">
    <property type="entry name" value="ZINC-TYPE ALCOHOL DEHYDROGENASE-LIKE PROTEIN C1773.06C"/>
    <property type="match status" value="1"/>
</dbReference>
<dbReference type="SMART" id="SM00829">
    <property type="entry name" value="PKS_ER"/>
    <property type="match status" value="1"/>
</dbReference>
<name>A0A9W4IZK9_9EURO</name>
<feature type="domain" description="Enoyl reductase (ER)" evidence="1">
    <location>
        <begin position="42"/>
        <end position="368"/>
    </location>
</feature>
<comment type="caution">
    <text evidence="2">The sequence shown here is derived from an EMBL/GenBank/DDBJ whole genome shotgun (WGS) entry which is preliminary data.</text>
</comment>
<dbReference type="Proteomes" id="UP001152646">
    <property type="component" value="Unassembled WGS sequence"/>
</dbReference>
<dbReference type="InterPro" id="IPR011032">
    <property type="entry name" value="GroES-like_sf"/>
</dbReference>
<dbReference type="SUPFAM" id="SSF51735">
    <property type="entry name" value="NAD(P)-binding Rossmann-fold domains"/>
    <property type="match status" value="1"/>
</dbReference>
<evidence type="ECO:0000259" key="1">
    <source>
        <dbReference type="SMART" id="SM00829"/>
    </source>
</evidence>
<dbReference type="InterPro" id="IPR052711">
    <property type="entry name" value="Zinc_ADH-like"/>
</dbReference>
<evidence type="ECO:0000313" key="3">
    <source>
        <dbReference type="Proteomes" id="UP001152646"/>
    </source>
</evidence>
<dbReference type="GO" id="GO:0016491">
    <property type="term" value="F:oxidoreductase activity"/>
    <property type="evidence" value="ECO:0007669"/>
    <property type="project" value="InterPro"/>
</dbReference>
<dbReference type="EMBL" id="CAJVPA010000182">
    <property type="protein sequence ID" value="CAG8371448.1"/>
    <property type="molecule type" value="Genomic_DNA"/>
</dbReference>
<proteinExistence type="predicted"/>
<dbReference type="Gene3D" id="3.40.50.720">
    <property type="entry name" value="NAD(P)-binding Rossmann-like Domain"/>
    <property type="match status" value="1"/>
</dbReference>
<accession>A0A9W4IZK9</accession>
<dbReference type="CDD" id="cd08276">
    <property type="entry name" value="MDR7"/>
    <property type="match status" value="1"/>
</dbReference>
<protein>
    <recommendedName>
        <fullName evidence="1">Enoyl reductase (ER) domain-containing protein</fullName>
    </recommendedName>
</protein>